<organism evidence="5">
    <name type="scientific">Picea sitchensis</name>
    <name type="common">Sitka spruce</name>
    <name type="synonym">Pinus sitchensis</name>
    <dbReference type="NCBI Taxonomy" id="3332"/>
    <lineage>
        <taxon>Eukaryota</taxon>
        <taxon>Viridiplantae</taxon>
        <taxon>Streptophyta</taxon>
        <taxon>Embryophyta</taxon>
        <taxon>Tracheophyta</taxon>
        <taxon>Spermatophyta</taxon>
        <taxon>Pinopsida</taxon>
        <taxon>Pinidae</taxon>
        <taxon>Conifers I</taxon>
        <taxon>Pinales</taxon>
        <taxon>Pinaceae</taxon>
        <taxon>Picea</taxon>
    </lineage>
</organism>
<reference evidence="6" key="1">
    <citation type="submission" date="2007-06" db="EMBL/GenBank/DDBJ databases">
        <title>Full length cDNA sequences from Sitka Spruce (Picea sitchensis).</title>
        <authorList>
            <person name="Ralph S.G."/>
            <person name="Chun H.E."/>
            <person name="Liao N."/>
            <person name="Ali J."/>
            <person name="Reid K."/>
            <person name="Kolosova N."/>
            <person name="Cooper N."/>
            <person name="Cullis C."/>
            <person name="Jancsik S."/>
            <person name="Moore R."/>
            <person name="Mayo M."/>
            <person name="Wagner S."/>
            <person name="Holt R.A."/>
            <person name="Jones S.J.M."/>
            <person name="Marra M.A."/>
            <person name="Ritland C.E."/>
            <person name="Ritland K."/>
            <person name="Bohlmann J."/>
        </authorList>
    </citation>
    <scope>NUCLEOTIDE SEQUENCE</scope>
    <source>
        <tissue evidence="6">Green portion of the leader tissue</tissue>
    </source>
</reference>
<reference evidence="5" key="2">
    <citation type="journal article" date="2008" name="BMC Genomics">
        <title>A conifer genomics resource of 200,000 spruce (Picea spp.) ESTs and 6,464 high-quality, sequence-finished full-length cDNAs for Sitka spruce (Picea sitchensis).</title>
        <authorList>
            <person name="Ralph S.G."/>
            <person name="Chun H.J."/>
            <person name="Kolosova N."/>
            <person name="Cooper D."/>
            <person name="Oddy C."/>
            <person name="Ritland C.E."/>
            <person name="Kirkpatrick R."/>
            <person name="Moore R."/>
            <person name="Barber S."/>
            <person name="Holt R.A."/>
            <person name="Jones S.J."/>
            <person name="Marra M.A."/>
            <person name="Douglas C.J."/>
            <person name="Ritland K."/>
            <person name="Bohlmann J."/>
        </authorList>
    </citation>
    <scope>NUCLEOTIDE SEQUENCE</scope>
    <source>
        <tissue evidence="5">Bark</tissue>
    </source>
</reference>
<feature type="chain" id="PRO_5010821308" description="Acid phosphatase" evidence="4">
    <location>
        <begin position="26"/>
        <end position="254"/>
    </location>
</feature>
<dbReference type="InterPro" id="IPR036412">
    <property type="entry name" value="HAD-like_sf"/>
</dbReference>
<name>A9NKW6_PICSI</name>
<keyword evidence="2" id="KW-0325">Glycoprotein</keyword>
<dbReference type="SUPFAM" id="SSF56784">
    <property type="entry name" value="HAD-like"/>
    <property type="match status" value="1"/>
</dbReference>
<protein>
    <recommendedName>
        <fullName evidence="7">Acid phosphatase</fullName>
    </recommendedName>
</protein>
<dbReference type="OMA" id="HEYGGEA"/>
<dbReference type="EMBL" id="EF081897">
    <property type="protein sequence ID" value="ABK21277.1"/>
    <property type="molecule type" value="mRNA"/>
</dbReference>
<dbReference type="EMBL" id="EF677853">
    <property type="protein sequence ID" value="ABR17651.1"/>
    <property type="molecule type" value="mRNA"/>
</dbReference>
<proteinExistence type="evidence at transcript level"/>
<feature type="signal peptide" evidence="4">
    <location>
        <begin position="1"/>
        <end position="25"/>
    </location>
</feature>
<dbReference type="PANTHER" id="PTHR31284">
    <property type="entry name" value="ACID PHOSPHATASE-LIKE PROTEIN"/>
    <property type="match status" value="1"/>
</dbReference>
<dbReference type="PIRSF" id="PIRSF002674">
    <property type="entry name" value="VSP"/>
    <property type="match status" value="1"/>
</dbReference>
<sequence length="254" mass="28499">MAFTLQSASIFPFLLFLLLLSTAAANGSSKSKLCGRSASRCLAWRLSVETSNLKNWSVVPSKCVGYVEKYMRTPGQYWEDSKVAVLTILGYAKTVKLVGDGKDAWIFDIDETLLSNLPYYQQHEYGGEAYNSTTFEAWVSETKALVLPSSLLLYNVLLARGFKIFLLTGRDEYQRNITTHNLFRAGYKGWDGLILRGVNEQGSAAGVYKPEKRGELVKKGYRLWGSVGDQWSDLSGPYEASRSFKLPNPMYYIS</sequence>
<dbReference type="Gene3D" id="3.40.50.1000">
    <property type="entry name" value="HAD superfamily/HAD-like"/>
    <property type="match status" value="1"/>
</dbReference>
<evidence type="ECO:0000313" key="6">
    <source>
        <dbReference type="EMBL" id="ABR17651.1"/>
    </source>
</evidence>
<evidence type="ECO:0000256" key="4">
    <source>
        <dbReference type="SAM" id="SignalP"/>
    </source>
</evidence>
<dbReference type="InterPro" id="IPR005519">
    <property type="entry name" value="Acid_phosphat_B-like"/>
</dbReference>
<dbReference type="GO" id="GO:0003993">
    <property type="term" value="F:acid phosphatase activity"/>
    <property type="evidence" value="ECO:0007669"/>
    <property type="project" value="InterPro"/>
</dbReference>
<evidence type="ECO:0008006" key="7">
    <source>
        <dbReference type="Google" id="ProtNLM"/>
    </source>
</evidence>
<dbReference type="InterPro" id="IPR023214">
    <property type="entry name" value="HAD_sf"/>
</dbReference>
<dbReference type="CDD" id="cd07535">
    <property type="entry name" value="HAD_VSP"/>
    <property type="match status" value="1"/>
</dbReference>
<dbReference type="InterPro" id="IPR014403">
    <property type="entry name" value="APS1/VSP"/>
</dbReference>
<evidence type="ECO:0000256" key="2">
    <source>
        <dbReference type="ARBA" id="ARBA00023180"/>
    </source>
</evidence>
<evidence type="ECO:0000313" key="5">
    <source>
        <dbReference type="EMBL" id="ABK21277.1"/>
    </source>
</evidence>
<comment type="similarity">
    <text evidence="3">Belongs to the APS1/VSP family.</text>
</comment>
<accession>A9NKW6</accession>
<evidence type="ECO:0000256" key="3">
    <source>
        <dbReference type="PIRNR" id="PIRNR002674"/>
    </source>
</evidence>
<dbReference type="NCBIfam" id="TIGR01675">
    <property type="entry name" value="plant-AP"/>
    <property type="match status" value="1"/>
</dbReference>
<keyword evidence="1 4" id="KW-0732">Signal</keyword>
<dbReference type="AlphaFoldDB" id="A9NKW6"/>
<dbReference type="PANTHER" id="PTHR31284:SF10">
    <property type="entry name" value="ACID PHOSPHATASE-LIKE PROTEIN"/>
    <property type="match status" value="1"/>
</dbReference>
<evidence type="ECO:0000256" key="1">
    <source>
        <dbReference type="ARBA" id="ARBA00022729"/>
    </source>
</evidence>
<dbReference type="Pfam" id="PF03767">
    <property type="entry name" value="Acid_phosphat_B"/>
    <property type="match status" value="1"/>
</dbReference>
<dbReference type="InterPro" id="IPR010028">
    <property type="entry name" value="Acid_phosphatase_pln"/>
</dbReference>